<protein>
    <submittedName>
        <fullName evidence="1">Uncharacterized protein</fullName>
    </submittedName>
</protein>
<evidence type="ECO:0000313" key="1">
    <source>
        <dbReference type="EMBL" id="KAL2075662.1"/>
    </source>
</evidence>
<name>A0ABR4D1G6_9HELO</name>
<keyword evidence="2" id="KW-1185">Reference proteome</keyword>
<accession>A0ABR4D1G6</accession>
<sequence>MSERASPALKKSKDTDLKGPAVLFCNTKSEIMESAHGPGSLGLALPWKTRDKDMAQGAFGPLTGSVP</sequence>
<reference evidence="1 2" key="1">
    <citation type="journal article" date="2024" name="Commun. Biol.">
        <title>Comparative genomic analysis of thermophilic fungi reveals convergent evolutionary adaptations and gene losses.</title>
        <authorList>
            <person name="Steindorff A.S."/>
            <person name="Aguilar-Pontes M.V."/>
            <person name="Robinson A.J."/>
            <person name="Andreopoulos B."/>
            <person name="LaButti K."/>
            <person name="Kuo A."/>
            <person name="Mondo S."/>
            <person name="Riley R."/>
            <person name="Otillar R."/>
            <person name="Haridas S."/>
            <person name="Lipzen A."/>
            <person name="Grimwood J."/>
            <person name="Schmutz J."/>
            <person name="Clum A."/>
            <person name="Reid I.D."/>
            <person name="Moisan M.C."/>
            <person name="Butler G."/>
            <person name="Nguyen T.T.M."/>
            <person name="Dewar K."/>
            <person name="Conant G."/>
            <person name="Drula E."/>
            <person name="Henrissat B."/>
            <person name="Hansel C."/>
            <person name="Singer S."/>
            <person name="Hutchinson M.I."/>
            <person name="de Vries R.P."/>
            <person name="Natvig D.O."/>
            <person name="Powell A.J."/>
            <person name="Tsang A."/>
            <person name="Grigoriev I.V."/>
        </authorList>
    </citation>
    <scope>NUCLEOTIDE SEQUENCE [LARGE SCALE GENOMIC DNA]</scope>
    <source>
        <strain evidence="1 2">CBS 494.80</strain>
    </source>
</reference>
<dbReference type="EMBL" id="JAZHXI010000001">
    <property type="protein sequence ID" value="KAL2075662.1"/>
    <property type="molecule type" value="Genomic_DNA"/>
</dbReference>
<dbReference type="Proteomes" id="UP001595075">
    <property type="component" value="Unassembled WGS sequence"/>
</dbReference>
<comment type="caution">
    <text evidence="1">The sequence shown here is derived from an EMBL/GenBank/DDBJ whole genome shotgun (WGS) entry which is preliminary data.</text>
</comment>
<organism evidence="1 2">
    <name type="scientific">Oculimacula yallundae</name>
    <dbReference type="NCBI Taxonomy" id="86028"/>
    <lineage>
        <taxon>Eukaryota</taxon>
        <taxon>Fungi</taxon>
        <taxon>Dikarya</taxon>
        <taxon>Ascomycota</taxon>
        <taxon>Pezizomycotina</taxon>
        <taxon>Leotiomycetes</taxon>
        <taxon>Helotiales</taxon>
        <taxon>Ploettnerulaceae</taxon>
        <taxon>Oculimacula</taxon>
    </lineage>
</organism>
<proteinExistence type="predicted"/>
<evidence type="ECO:0000313" key="2">
    <source>
        <dbReference type="Proteomes" id="UP001595075"/>
    </source>
</evidence>
<gene>
    <name evidence="1" type="ORF">VTL71DRAFT_605</name>
</gene>